<accession>A0A833U719</accession>
<dbReference type="Proteomes" id="UP000619265">
    <property type="component" value="Unassembled WGS sequence"/>
</dbReference>
<evidence type="ECO:0000313" key="3">
    <source>
        <dbReference type="Proteomes" id="UP000619265"/>
    </source>
</evidence>
<comment type="caution">
    <text evidence="2">The sequence shown here is derived from an EMBL/GenBank/DDBJ whole genome shotgun (WGS) entry which is preliminary data.</text>
</comment>
<dbReference type="Pfam" id="PF26369">
    <property type="entry name" value="UPF0426"/>
    <property type="match status" value="1"/>
</dbReference>
<dbReference type="InterPro" id="IPR040278">
    <property type="entry name" value="UPF0426"/>
</dbReference>
<dbReference type="EMBL" id="LIHL02000015">
    <property type="protein sequence ID" value="KAF5445290.1"/>
    <property type="molecule type" value="Genomic_DNA"/>
</dbReference>
<feature type="region of interest" description="Disordered" evidence="1">
    <location>
        <begin position="126"/>
        <end position="149"/>
    </location>
</feature>
<sequence>DSRLRRIETQKMSVFLLSSSSSCALVRDFHFSQWKLKEPLTNPLTLSKERRSSSSSGSCVRLANYNRNRKIGVKAFFFNPIDEPILKEALKEPVAFMGGMFAGLLRLDLKEEPLKEWIERTVEASGVTEEEIDAEGSKPEEVPQQIQIE</sequence>
<dbReference type="PANTHER" id="PTHR35996">
    <property type="entry name" value="OSJNBA0038O10.25 PROTEIN"/>
    <property type="match status" value="1"/>
</dbReference>
<reference evidence="2" key="2">
    <citation type="submission" date="2020-03" db="EMBL/GenBank/DDBJ databases">
        <title>Walnut 2.0.</title>
        <authorList>
            <person name="Marrano A."/>
            <person name="Britton M."/>
            <person name="Zimin A.V."/>
            <person name="Zaini P.A."/>
            <person name="Workman R."/>
            <person name="Puiu D."/>
            <person name="Bianco L."/>
            <person name="Allen B.J."/>
            <person name="Troggio M."/>
            <person name="Leslie C.A."/>
            <person name="Timp W."/>
            <person name="Dendekar A."/>
            <person name="Salzberg S.L."/>
            <person name="Neale D.B."/>
        </authorList>
    </citation>
    <scope>NUCLEOTIDE SEQUENCE</scope>
    <source>
        <tissue evidence="2">Leaves</tissue>
    </source>
</reference>
<evidence type="ECO:0000313" key="2">
    <source>
        <dbReference type="EMBL" id="KAF5445290.1"/>
    </source>
</evidence>
<protein>
    <submittedName>
        <fullName evidence="2">Uncharacterized protein</fullName>
    </submittedName>
</protein>
<dbReference type="PANTHER" id="PTHR35996:SF1">
    <property type="entry name" value="OS04G0528100 PROTEIN"/>
    <property type="match status" value="1"/>
</dbReference>
<evidence type="ECO:0000256" key="1">
    <source>
        <dbReference type="SAM" id="MobiDB-lite"/>
    </source>
</evidence>
<dbReference type="Gramene" id="Jr15_08480_p1">
    <property type="protein sequence ID" value="cds.Jr15_08480_p1"/>
    <property type="gene ID" value="Jr15_08480"/>
</dbReference>
<proteinExistence type="predicted"/>
<dbReference type="AlphaFoldDB" id="A0A833U719"/>
<feature type="non-terminal residue" evidence="2">
    <location>
        <position position="149"/>
    </location>
</feature>
<name>A0A833U719_JUGRE</name>
<organism evidence="2 3">
    <name type="scientific">Juglans regia</name>
    <name type="common">English walnut</name>
    <dbReference type="NCBI Taxonomy" id="51240"/>
    <lineage>
        <taxon>Eukaryota</taxon>
        <taxon>Viridiplantae</taxon>
        <taxon>Streptophyta</taxon>
        <taxon>Embryophyta</taxon>
        <taxon>Tracheophyta</taxon>
        <taxon>Spermatophyta</taxon>
        <taxon>Magnoliopsida</taxon>
        <taxon>eudicotyledons</taxon>
        <taxon>Gunneridae</taxon>
        <taxon>Pentapetalae</taxon>
        <taxon>rosids</taxon>
        <taxon>fabids</taxon>
        <taxon>Fagales</taxon>
        <taxon>Juglandaceae</taxon>
        <taxon>Juglans</taxon>
    </lineage>
</organism>
<reference evidence="2" key="1">
    <citation type="submission" date="2015-10" db="EMBL/GenBank/DDBJ databases">
        <authorList>
            <person name="Martinez-Garcia P.J."/>
            <person name="Crepeau M.W."/>
            <person name="Puiu D."/>
            <person name="Gonzalez-Ibeas D."/>
            <person name="Whalen J."/>
            <person name="Stevens K."/>
            <person name="Paul R."/>
            <person name="Butterfield T."/>
            <person name="Britton M."/>
            <person name="Reagan R."/>
            <person name="Chakraborty S."/>
            <person name="Walawage S.L."/>
            <person name="Vasquez-Gross H.A."/>
            <person name="Cardeno C."/>
            <person name="Famula R."/>
            <person name="Pratt K."/>
            <person name="Kuruganti S."/>
            <person name="Aradhya M.K."/>
            <person name="Leslie C.A."/>
            <person name="Dandekar A.M."/>
            <person name="Salzberg S.L."/>
            <person name="Wegrzyn J.L."/>
            <person name="Langley C.H."/>
            <person name="Neale D.B."/>
        </authorList>
    </citation>
    <scope>NUCLEOTIDE SEQUENCE</scope>
    <source>
        <tissue evidence="2">Leaves</tissue>
    </source>
</reference>
<gene>
    <name evidence="2" type="ORF">F2P56_034352</name>
</gene>